<organism evidence="1 2">
    <name type="scientific">Phlebia brevispora</name>
    <dbReference type="NCBI Taxonomy" id="194682"/>
    <lineage>
        <taxon>Eukaryota</taxon>
        <taxon>Fungi</taxon>
        <taxon>Dikarya</taxon>
        <taxon>Basidiomycota</taxon>
        <taxon>Agaricomycotina</taxon>
        <taxon>Agaricomycetes</taxon>
        <taxon>Polyporales</taxon>
        <taxon>Meruliaceae</taxon>
        <taxon>Phlebia</taxon>
    </lineage>
</organism>
<accession>A0ACC1T816</accession>
<reference evidence="1" key="1">
    <citation type="submission" date="2022-07" db="EMBL/GenBank/DDBJ databases">
        <title>Genome Sequence of Phlebia brevispora.</title>
        <authorList>
            <person name="Buettner E."/>
        </authorList>
    </citation>
    <scope>NUCLEOTIDE SEQUENCE</scope>
    <source>
        <strain evidence="1">MPL23</strain>
    </source>
</reference>
<sequence length="164" mass="18549">MYINKPILAYNFPSFSSTTTSPTSAMVSVTVQYADKNIYSKKLDLKAKCLAAVETSWIYDWARNQNIATLYIMGGIHRSWSDRRNHLTVRANSTKGFAQHLKINPQFRPKCAKAEIAHPVIGVPLLHAASLKPVLRDFRPVLASDDNAQPFQWGFRKLLSEKQT</sequence>
<protein>
    <submittedName>
        <fullName evidence="1">Uncharacterized protein</fullName>
    </submittedName>
</protein>
<comment type="caution">
    <text evidence="1">The sequence shown here is derived from an EMBL/GenBank/DDBJ whole genome shotgun (WGS) entry which is preliminary data.</text>
</comment>
<gene>
    <name evidence="1" type="ORF">NM688_g2720</name>
</gene>
<dbReference type="Proteomes" id="UP001148662">
    <property type="component" value="Unassembled WGS sequence"/>
</dbReference>
<dbReference type="EMBL" id="JANHOG010000357">
    <property type="protein sequence ID" value="KAJ3555184.1"/>
    <property type="molecule type" value="Genomic_DNA"/>
</dbReference>
<evidence type="ECO:0000313" key="1">
    <source>
        <dbReference type="EMBL" id="KAJ3555184.1"/>
    </source>
</evidence>
<name>A0ACC1T816_9APHY</name>
<proteinExistence type="predicted"/>
<evidence type="ECO:0000313" key="2">
    <source>
        <dbReference type="Proteomes" id="UP001148662"/>
    </source>
</evidence>
<keyword evidence="2" id="KW-1185">Reference proteome</keyword>